<sequence length="665" mass="74441">MLKNFFIRQLKTDRRKKDPFLLQTGRLKDGILATVYRPGWAEDVHISDDREKETVGRSFNFSKITFLSLVLTLFLSVILAKSAWLQVVKGEYYYWLSEGNRIRIERIEPRRGVIYDRDKIPLVRNKANFLLYFVPADMPEDEELAGILRRIGAILGNISERDLAERLAEVDSGSLAAYQPLFVADNIEYEKAMILYLESANWPGVILSNRTSRNYLTYAPDNGQSGFSLSHIIGYTGKINERELEQFGEEYLPIDYIGKMGIEYFWENELKGVSGKKQIEVDALGKEKKVIGQEPPENGHNLVLSLDTEAQIKLENIMVEHLSKRKLSRASAIVMDPENGEVLAMVSLPAFDNNVFARGISQDEYNAIIGHPDHPLFNRAVSGEYPSGSTIKPIMAAAALEEGIITDHTTFLSTGGIRIGEWFFPDWLAGGHGRVNVKLAIANSVNTFFYYIGGGHEDFKGLGLDRIIQYDKAFGLGAQTGIDLAGEADGFLPTQEWKKEVKNEPWYIGDTYHISIGQGDLLVTPLQVAAYTAVFANGGKLYRPHFVTHILTADDGLIAPIPVEPVRENFISGDNIDIVREGMRQTVTTGSARRLFSLPVPAAGKTGTAQWSSKNDPHAWFTGFAPFDEPKVVITVLMEEGKEGSETAVPIAEEFLRWYFGERKK</sequence>
<dbReference type="InterPro" id="IPR036138">
    <property type="entry name" value="PBP_dimer_sf"/>
</dbReference>
<evidence type="ECO:0000256" key="10">
    <source>
        <dbReference type="ARBA" id="ARBA00022989"/>
    </source>
</evidence>
<evidence type="ECO:0000313" key="17">
    <source>
        <dbReference type="Proteomes" id="UP000178367"/>
    </source>
</evidence>
<keyword evidence="7" id="KW-0378">Hydrolase</keyword>
<keyword evidence="10 13" id="KW-1133">Transmembrane helix</keyword>
<dbReference type="GO" id="GO:0009252">
    <property type="term" value="P:peptidoglycan biosynthetic process"/>
    <property type="evidence" value="ECO:0007669"/>
    <property type="project" value="UniProtKB-KW"/>
</dbReference>
<evidence type="ECO:0000256" key="2">
    <source>
        <dbReference type="ARBA" id="ARBA00004236"/>
    </source>
</evidence>
<dbReference type="InterPro" id="IPR012338">
    <property type="entry name" value="Beta-lactam/transpept-like"/>
</dbReference>
<evidence type="ECO:0000256" key="8">
    <source>
        <dbReference type="ARBA" id="ARBA00022960"/>
    </source>
</evidence>
<comment type="subcellular location">
    <subcellularLocation>
        <location evidence="2">Cell membrane</location>
    </subcellularLocation>
    <subcellularLocation>
        <location evidence="1">Membrane</location>
        <topology evidence="1">Single-pass membrane protein</topology>
    </subcellularLocation>
</comment>
<dbReference type="InterPro" id="IPR001460">
    <property type="entry name" value="PCN-bd_Tpept"/>
</dbReference>
<evidence type="ECO:0000259" key="15">
    <source>
        <dbReference type="Pfam" id="PF03717"/>
    </source>
</evidence>
<evidence type="ECO:0000256" key="1">
    <source>
        <dbReference type="ARBA" id="ARBA00004167"/>
    </source>
</evidence>
<feature type="transmembrane region" description="Helical" evidence="13">
    <location>
        <begin position="64"/>
        <end position="84"/>
    </location>
</feature>
<proteinExistence type="predicted"/>
<keyword evidence="4" id="KW-0997">Cell inner membrane</keyword>
<dbReference type="NCBIfam" id="TIGR03423">
    <property type="entry name" value="pbp2_mrdA"/>
    <property type="match status" value="1"/>
</dbReference>
<accession>A0A1F5SHI5</accession>
<dbReference type="GO" id="GO:0008658">
    <property type="term" value="F:penicillin binding"/>
    <property type="evidence" value="ECO:0007669"/>
    <property type="project" value="InterPro"/>
</dbReference>
<evidence type="ECO:0000256" key="3">
    <source>
        <dbReference type="ARBA" id="ARBA00022475"/>
    </source>
</evidence>
<evidence type="ECO:0000313" key="16">
    <source>
        <dbReference type="EMBL" id="OGF26124.1"/>
    </source>
</evidence>
<dbReference type="InterPro" id="IPR050515">
    <property type="entry name" value="Beta-lactam/transpept"/>
</dbReference>
<evidence type="ECO:0000256" key="11">
    <source>
        <dbReference type="ARBA" id="ARBA00023136"/>
    </source>
</evidence>
<organism evidence="16 17">
    <name type="scientific">Candidatus Falkowbacteria bacterium RIFOXYA2_FULL_47_19</name>
    <dbReference type="NCBI Taxonomy" id="1797994"/>
    <lineage>
        <taxon>Bacteria</taxon>
        <taxon>Candidatus Falkowiibacteriota</taxon>
    </lineage>
</organism>
<keyword evidence="8" id="KW-0133">Cell shape</keyword>
<dbReference type="GO" id="GO:0005886">
    <property type="term" value="C:plasma membrane"/>
    <property type="evidence" value="ECO:0007669"/>
    <property type="project" value="UniProtKB-SubCell"/>
</dbReference>
<dbReference type="SUPFAM" id="SSF56519">
    <property type="entry name" value="Penicillin binding protein dimerisation domain"/>
    <property type="match status" value="1"/>
</dbReference>
<dbReference type="GO" id="GO:0071972">
    <property type="term" value="F:peptidoglycan L,D-transpeptidase activity"/>
    <property type="evidence" value="ECO:0007669"/>
    <property type="project" value="TreeGrafter"/>
</dbReference>
<name>A0A1F5SHI5_9BACT</name>
<keyword evidence="6 13" id="KW-0812">Transmembrane</keyword>
<evidence type="ECO:0000256" key="9">
    <source>
        <dbReference type="ARBA" id="ARBA00022984"/>
    </source>
</evidence>
<dbReference type="Gene3D" id="3.90.1310.10">
    <property type="entry name" value="Penicillin-binding protein 2a (Domain 2)"/>
    <property type="match status" value="1"/>
</dbReference>
<dbReference type="PANTHER" id="PTHR30627">
    <property type="entry name" value="PEPTIDOGLYCAN D,D-TRANSPEPTIDASE"/>
    <property type="match status" value="1"/>
</dbReference>
<dbReference type="PANTHER" id="PTHR30627:SF2">
    <property type="entry name" value="PEPTIDOGLYCAN D,D-TRANSPEPTIDASE MRDA"/>
    <property type="match status" value="1"/>
</dbReference>
<keyword evidence="3" id="KW-1003">Cell membrane</keyword>
<keyword evidence="11 13" id="KW-0472">Membrane</keyword>
<dbReference type="InterPro" id="IPR017790">
    <property type="entry name" value="Penicillin-binding_protein_2"/>
</dbReference>
<dbReference type="Proteomes" id="UP000178367">
    <property type="component" value="Unassembled WGS sequence"/>
</dbReference>
<keyword evidence="9" id="KW-0573">Peptidoglycan synthesis</keyword>
<dbReference type="Gene3D" id="3.30.1390.30">
    <property type="entry name" value="Penicillin-binding protein 2a, domain 3"/>
    <property type="match status" value="1"/>
</dbReference>
<comment type="caution">
    <text evidence="16">The sequence shown here is derived from an EMBL/GenBank/DDBJ whole genome shotgun (WGS) entry which is preliminary data.</text>
</comment>
<keyword evidence="12" id="KW-0961">Cell wall biogenesis/degradation</keyword>
<dbReference type="GO" id="GO:0008360">
    <property type="term" value="P:regulation of cell shape"/>
    <property type="evidence" value="ECO:0007669"/>
    <property type="project" value="UniProtKB-KW"/>
</dbReference>
<evidence type="ECO:0000256" key="13">
    <source>
        <dbReference type="SAM" id="Phobius"/>
    </source>
</evidence>
<gene>
    <name evidence="16" type="ORF">A2227_02805</name>
</gene>
<dbReference type="SUPFAM" id="SSF56601">
    <property type="entry name" value="beta-lactamase/transpeptidase-like"/>
    <property type="match status" value="1"/>
</dbReference>
<feature type="domain" description="Penicillin-binding protein transpeptidase" evidence="14">
    <location>
        <begin position="331"/>
        <end position="656"/>
    </location>
</feature>
<evidence type="ECO:0000256" key="7">
    <source>
        <dbReference type="ARBA" id="ARBA00022801"/>
    </source>
</evidence>
<dbReference type="Pfam" id="PF00905">
    <property type="entry name" value="Transpeptidase"/>
    <property type="match status" value="1"/>
</dbReference>
<dbReference type="EMBL" id="MFGB01000017">
    <property type="protein sequence ID" value="OGF26124.1"/>
    <property type="molecule type" value="Genomic_DNA"/>
</dbReference>
<reference evidence="16 17" key="1">
    <citation type="journal article" date="2016" name="Nat. Commun.">
        <title>Thousands of microbial genomes shed light on interconnected biogeochemical processes in an aquifer system.</title>
        <authorList>
            <person name="Anantharaman K."/>
            <person name="Brown C.T."/>
            <person name="Hug L.A."/>
            <person name="Sharon I."/>
            <person name="Castelle C.J."/>
            <person name="Probst A.J."/>
            <person name="Thomas B.C."/>
            <person name="Singh A."/>
            <person name="Wilkins M.J."/>
            <person name="Karaoz U."/>
            <person name="Brodie E.L."/>
            <person name="Williams K.H."/>
            <person name="Hubbard S.S."/>
            <person name="Banfield J.F."/>
        </authorList>
    </citation>
    <scope>NUCLEOTIDE SEQUENCE [LARGE SCALE GENOMIC DNA]</scope>
</reference>
<dbReference type="InterPro" id="IPR005311">
    <property type="entry name" value="PBP_dimer"/>
</dbReference>
<protein>
    <submittedName>
        <fullName evidence="16">Penicillin-binding protein 2</fullName>
    </submittedName>
</protein>
<dbReference type="STRING" id="1797994.A2227_02805"/>
<dbReference type="Pfam" id="PF03717">
    <property type="entry name" value="PBP_dimer"/>
    <property type="match status" value="1"/>
</dbReference>
<dbReference type="GO" id="GO:0006508">
    <property type="term" value="P:proteolysis"/>
    <property type="evidence" value="ECO:0007669"/>
    <property type="project" value="UniProtKB-KW"/>
</dbReference>
<dbReference type="AlphaFoldDB" id="A0A1F5SHI5"/>
<dbReference type="GO" id="GO:0009002">
    <property type="term" value="F:serine-type D-Ala-D-Ala carboxypeptidase activity"/>
    <property type="evidence" value="ECO:0007669"/>
    <property type="project" value="InterPro"/>
</dbReference>
<feature type="domain" description="Penicillin-binding protein dimerisation" evidence="15">
    <location>
        <begin position="107"/>
        <end position="289"/>
    </location>
</feature>
<dbReference type="GO" id="GO:0071555">
    <property type="term" value="P:cell wall organization"/>
    <property type="evidence" value="ECO:0007669"/>
    <property type="project" value="UniProtKB-KW"/>
</dbReference>
<evidence type="ECO:0000259" key="14">
    <source>
        <dbReference type="Pfam" id="PF00905"/>
    </source>
</evidence>
<evidence type="ECO:0000256" key="5">
    <source>
        <dbReference type="ARBA" id="ARBA00022670"/>
    </source>
</evidence>
<evidence type="ECO:0000256" key="12">
    <source>
        <dbReference type="ARBA" id="ARBA00023316"/>
    </source>
</evidence>
<keyword evidence="5" id="KW-0645">Protease</keyword>
<evidence type="ECO:0000256" key="6">
    <source>
        <dbReference type="ARBA" id="ARBA00022692"/>
    </source>
</evidence>
<dbReference type="Gene3D" id="3.40.710.10">
    <property type="entry name" value="DD-peptidase/beta-lactamase superfamily"/>
    <property type="match status" value="1"/>
</dbReference>
<evidence type="ECO:0000256" key="4">
    <source>
        <dbReference type="ARBA" id="ARBA00022519"/>
    </source>
</evidence>